<dbReference type="Pfam" id="PF02653">
    <property type="entry name" value="BPD_transp_2"/>
    <property type="match status" value="1"/>
</dbReference>
<dbReference type="EMBL" id="DTKQ01000048">
    <property type="protein sequence ID" value="HGZ79660.1"/>
    <property type="molecule type" value="Genomic_DNA"/>
</dbReference>
<evidence type="ECO:0000256" key="3">
    <source>
        <dbReference type="ARBA" id="ARBA00022692"/>
    </source>
</evidence>
<keyword evidence="4 6" id="KW-1133">Transmembrane helix</keyword>
<keyword evidence="3 6" id="KW-0812">Transmembrane</keyword>
<feature type="transmembrane region" description="Helical" evidence="6">
    <location>
        <begin position="294"/>
        <end position="314"/>
    </location>
</feature>
<feature type="transmembrane region" description="Helical" evidence="6">
    <location>
        <begin position="122"/>
        <end position="142"/>
    </location>
</feature>
<feature type="transmembrane region" description="Helical" evidence="6">
    <location>
        <begin position="162"/>
        <end position="184"/>
    </location>
</feature>
<keyword evidence="5 6" id="KW-0472">Membrane</keyword>
<feature type="transmembrane region" description="Helical" evidence="6">
    <location>
        <begin position="96"/>
        <end position="116"/>
    </location>
</feature>
<sequence>MSSSKKFAVFNERNLILIFAVLVVFLTVTTKGKFLSFGNITNLLRQTSINGVVALAMLFVIITGGIDLSVGAIVGLSGMVFAMFTSNRLDYQLPSFQAILIAILVSVLFGLANGFAVYDMKIPPFIATLGVMTFVRGLVMYISGGRMITGIPRKFINFASEVVLDIPALVWLWLGIALASGLVLKYTRFGRNLYAIGSNREAARLSGVNLRLNYLLAYAVSGFLSGVAGLMLASRLAAGVPTAGQGYELDAIASVVIGGASLSGGAGTALGTVIGAVLIQTLRNGGNLLGIDPFVMQMMIGLIIIGAVFFDQYVKARRG</sequence>
<reference evidence="7" key="1">
    <citation type="journal article" date="2020" name="mSystems">
        <title>Genome- and Community-Level Interaction Insights into Carbon Utilization and Element Cycling Functions of Hydrothermarchaeota in Hydrothermal Sediment.</title>
        <authorList>
            <person name="Zhou Z."/>
            <person name="Liu Y."/>
            <person name="Xu W."/>
            <person name="Pan J."/>
            <person name="Luo Z.H."/>
            <person name="Li M."/>
        </authorList>
    </citation>
    <scope>NUCLEOTIDE SEQUENCE [LARGE SCALE GENOMIC DNA]</scope>
    <source>
        <strain evidence="7">SpSt-86</strain>
    </source>
</reference>
<dbReference type="CDD" id="cd06579">
    <property type="entry name" value="TM_PBP1_transp_AraH_like"/>
    <property type="match status" value="1"/>
</dbReference>
<evidence type="ECO:0000256" key="1">
    <source>
        <dbReference type="ARBA" id="ARBA00004651"/>
    </source>
</evidence>
<dbReference type="GO" id="GO:0005886">
    <property type="term" value="C:plasma membrane"/>
    <property type="evidence" value="ECO:0007669"/>
    <property type="project" value="UniProtKB-SubCell"/>
</dbReference>
<keyword evidence="2" id="KW-1003">Cell membrane</keyword>
<dbReference type="PANTHER" id="PTHR32196:SF72">
    <property type="entry name" value="RIBOSE IMPORT PERMEASE PROTEIN RBSC"/>
    <property type="match status" value="1"/>
</dbReference>
<dbReference type="GO" id="GO:0022857">
    <property type="term" value="F:transmembrane transporter activity"/>
    <property type="evidence" value="ECO:0007669"/>
    <property type="project" value="InterPro"/>
</dbReference>
<organism evidence="7">
    <name type="scientific">Pseudothermotoga hypogea</name>
    <dbReference type="NCBI Taxonomy" id="57487"/>
    <lineage>
        <taxon>Bacteria</taxon>
        <taxon>Thermotogati</taxon>
        <taxon>Thermotogota</taxon>
        <taxon>Thermotogae</taxon>
        <taxon>Thermotogales</taxon>
        <taxon>Thermotogaceae</taxon>
        <taxon>Pseudothermotoga</taxon>
    </lineage>
</organism>
<dbReference type="InterPro" id="IPR001851">
    <property type="entry name" value="ABC_transp_permease"/>
</dbReference>
<feature type="transmembrane region" description="Helical" evidence="6">
    <location>
        <begin position="215"/>
        <end position="237"/>
    </location>
</feature>
<feature type="transmembrane region" description="Helical" evidence="6">
    <location>
        <begin position="54"/>
        <end position="84"/>
    </location>
</feature>
<evidence type="ECO:0000313" key="7">
    <source>
        <dbReference type="EMBL" id="HGZ79660.1"/>
    </source>
</evidence>
<evidence type="ECO:0000256" key="4">
    <source>
        <dbReference type="ARBA" id="ARBA00022989"/>
    </source>
</evidence>
<evidence type="ECO:0000256" key="2">
    <source>
        <dbReference type="ARBA" id="ARBA00022475"/>
    </source>
</evidence>
<dbReference type="PANTHER" id="PTHR32196">
    <property type="entry name" value="ABC TRANSPORTER PERMEASE PROTEIN YPHD-RELATED-RELATED"/>
    <property type="match status" value="1"/>
</dbReference>
<comment type="caution">
    <text evidence="7">The sequence shown here is derived from an EMBL/GenBank/DDBJ whole genome shotgun (WGS) entry which is preliminary data.</text>
</comment>
<protein>
    <submittedName>
        <fullName evidence="7">ABC transporter permease</fullName>
    </submittedName>
</protein>
<evidence type="ECO:0000256" key="6">
    <source>
        <dbReference type="SAM" id="Phobius"/>
    </source>
</evidence>
<dbReference type="AlphaFoldDB" id="A0A832MPT5"/>
<proteinExistence type="predicted"/>
<evidence type="ECO:0000256" key="5">
    <source>
        <dbReference type="ARBA" id="ARBA00023136"/>
    </source>
</evidence>
<comment type="subcellular location">
    <subcellularLocation>
        <location evidence="1">Cell membrane</location>
        <topology evidence="1">Multi-pass membrane protein</topology>
    </subcellularLocation>
</comment>
<name>A0A832MPT5_9THEM</name>
<gene>
    <name evidence="7" type="ORF">ENW55_06720</name>
</gene>
<feature type="transmembrane region" description="Helical" evidence="6">
    <location>
        <begin position="249"/>
        <end position="282"/>
    </location>
</feature>
<accession>A0A832MPT5</accession>